<dbReference type="EMBL" id="RWGY01000013">
    <property type="protein sequence ID" value="TVU23955.1"/>
    <property type="molecule type" value="Genomic_DNA"/>
</dbReference>
<accession>A0A5J9UKM3</accession>
<dbReference type="PANTHER" id="PTHR33453">
    <property type="match status" value="1"/>
</dbReference>
<dbReference type="Proteomes" id="UP000324897">
    <property type="component" value="Chromosome 2"/>
</dbReference>
<evidence type="ECO:0000313" key="2">
    <source>
        <dbReference type="EMBL" id="TVU23955.1"/>
    </source>
</evidence>
<dbReference type="OrthoDB" id="694753at2759"/>
<dbReference type="InterPro" id="IPR046533">
    <property type="entry name" value="DUF6598"/>
</dbReference>
<gene>
    <name evidence="2" type="ORF">EJB05_26346</name>
</gene>
<feature type="domain" description="DUF6598" evidence="1">
    <location>
        <begin position="32"/>
        <end position="224"/>
    </location>
</feature>
<dbReference type="GO" id="GO:0030598">
    <property type="term" value="F:rRNA N-glycosylase activity"/>
    <property type="evidence" value="ECO:0007669"/>
    <property type="project" value="InterPro"/>
</dbReference>
<proteinExistence type="predicted"/>
<dbReference type="Pfam" id="PF00161">
    <property type="entry name" value="RIP"/>
    <property type="match status" value="1"/>
</dbReference>
<keyword evidence="3" id="KW-1185">Reference proteome</keyword>
<sequence>MGDSSGSGDLSGADENEGSGRVLVELLSMRANLSVVGTEIVVFDGRRGQIIYTHKEEKAQEGMIDLELTGPYTGISALGPFAIKIDIPDAAPITWEWDCYDQERINEVDEPPRTEIICNGMAEVTYAVMSDALEATVHKVKLTELPDGHNRISIHGEVTALIDGFNGSKSFLFMRRQEAPLCLTLSDDKSWFLLPLTRNVIAVPCGNFLHIEVNLQIVEIPNKQFKANLTFGNGIHSQVNNDKDVEVNIAWFPEIKMATSAPNHQVQKTSEDIGEQIVITTPEPSHHAETEMAIAQPSHQLEQTSEEIGKLEFTTSQKPIQGGVGYINMVDYPEMLRLIEMFQAISEANVEVDLQLIDEQHSRAYGKITALIKDERNANFQVWRGVHSFNSQLELKMSVVAVPSGWVLDAVKVDLCIENDNSEVKNLEVTLNVHGGFTEISQTWSREKGDKVVVTITRDPEVYLGEDNLPFRSQLSRPVEVKIINGHLTVVYTIGDELSFTEFITILRRILADHPDRQDFLDGYCGPMLANLEHPMLAKQRSGQPARWLHVRLQVANDDGEITSWITLIMRDDNLCVLGFANQDGDVYGLVDGKYNDGMLPEHVYRHNNRLDWTVEYKSILGVEDQKQAAYKLLCAHLGRDFAKKAVFDLSRFAPCEKEGDDDPACRLALAGLIVMFRESARMNPFHDAFVAGWSSGSGFTEELMRSFGWKYGEMLGDLRAWKRRNYAEPYPIEQLETIYLVLNDYT</sequence>
<dbReference type="Pfam" id="PF20241">
    <property type="entry name" value="DUF6598"/>
    <property type="match status" value="1"/>
</dbReference>
<dbReference type="InterPro" id="IPR036041">
    <property type="entry name" value="Ribosome-inact_prot_sf"/>
</dbReference>
<protein>
    <recommendedName>
        <fullName evidence="1">DUF6598 domain-containing protein</fullName>
    </recommendedName>
</protein>
<evidence type="ECO:0000313" key="3">
    <source>
        <dbReference type="Proteomes" id="UP000324897"/>
    </source>
</evidence>
<dbReference type="Gene3D" id="3.40.420.10">
    <property type="entry name" value="Ricin (A subunit), domain 1"/>
    <property type="match status" value="1"/>
</dbReference>
<dbReference type="GO" id="GO:0017148">
    <property type="term" value="P:negative regulation of translation"/>
    <property type="evidence" value="ECO:0007669"/>
    <property type="project" value="InterPro"/>
</dbReference>
<dbReference type="Gramene" id="TVU23955">
    <property type="protein sequence ID" value="TVU23955"/>
    <property type="gene ID" value="EJB05_26346"/>
</dbReference>
<feature type="non-terminal residue" evidence="2">
    <location>
        <position position="1"/>
    </location>
</feature>
<dbReference type="InterPro" id="IPR001574">
    <property type="entry name" value="Ribosome_inactivat_prot"/>
</dbReference>
<comment type="caution">
    <text evidence="2">The sequence shown here is derived from an EMBL/GenBank/DDBJ whole genome shotgun (WGS) entry which is preliminary data.</text>
</comment>
<dbReference type="SUPFAM" id="SSF56371">
    <property type="entry name" value="Ribosome inactivating proteins (RIP)"/>
    <property type="match status" value="1"/>
</dbReference>
<organism evidence="2 3">
    <name type="scientific">Eragrostis curvula</name>
    <name type="common">weeping love grass</name>
    <dbReference type="NCBI Taxonomy" id="38414"/>
    <lineage>
        <taxon>Eukaryota</taxon>
        <taxon>Viridiplantae</taxon>
        <taxon>Streptophyta</taxon>
        <taxon>Embryophyta</taxon>
        <taxon>Tracheophyta</taxon>
        <taxon>Spermatophyta</taxon>
        <taxon>Magnoliopsida</taxon>
        <taxon>Liliopsida</taxon>
        <taxon>Poales</taxon>
        <taxon>Poaceae</taxon>
        <taxon>PACMAD clade</taxon>
        <taxon>Chloridoideae</taxon>
        <taxon>Eragrostideae</taxon>
        <taxon>Eragrostidinae</taxon>
        <taxon>Eragrostis</taxon>
    </lineage>
</organism>
<evidence type="ECO:0000259" key="1">
    <source>
        <dbReference type="Pfam" id="PF20241"/>
    </source>
</evidence>
<reference evidence="2 3" key="1">
    <citation type="journal article" date="2019" name="Sci. Rep.">
        <title>A high-quality genome of Eragrostis curvula grass provides insights into Poaceae evolution and supports new strategies to enhance forage quality.</title>
        <authorList>
            <person name="Carballo J."/>
            <person name="Santos B.A.C.M."/>
            <person name="Zappacosta D."/>
            <person name="Garbus I."/>
            <person name="Selva J.P."/>
            <person name="Gallo C.A."/>
            <person name="Diaz A."/>
            <person name="Albertini E."/>
            <person name="Caccamo M."/>
            <person name="Echenique V."/>
        </authorList>
    </citation>
    <scope>NUCLEOTIDE SEQUENCE [LARGE SCALE GENOMIC DNA]</scope>
    <source>
        <strain evidence="3">cv. Victoria</strain>
        <tissue evidence="2">Leaf</tissue>
    </source>
</reference>
<name>A0A5J9UKM3_9POAL</name>
<dbReference type="AlphaFoldDB" id="A0A5J9UKM3"/>
<dbReference type="PANTHER" id="PTHR33453:SF40">
    <property type="entry name" value="RRNA N-GLYCOSYLASE"/>
    <property type="match status" value="1"/>
</dbReference>
<dbReference type="InterPro" id="IPR016138">
    <property type="entry name" value="Ribosome_inactivat_prot_sub1"/>
</dbReference>